<organism evidence="2 3">
    <name type="scientific">Kushneria aurantia</name>
    <dbReference type="NCBI Taxonomy" id="504092"/>
    <lineage>
        <taxon>Bacteria</taxon>
        <taxon>Pseudomonadati</taxon>
        <taxon>Pseudomonadota</taxon>
        <taxon>Gammaproteobacteria</taxon>
        <taxon>Oceanospirillales</taxon>
        <taxon>Halomonadaceae</taxon>
        <taxon>Kushneria</taxon>
    </lineage>
</organism>
<feature type="transmembrane region" description="Helical" evidence="1">
    <location>
        <begin position="7"/>
        <end position="30"/>
    </location>
</feature>
<evidence type="ECO:0000313" key="3">
    <source>
        <dbReference type="Proteomes" id="UP001589814"/>
    </source>
</evidence>
<dbReference type="EMBL" id="JBHLVX010000064">
    <property type="protein sequence ID" value="MFC0269644.1"/>
    <property type="molecule type" value="Genomic_DNA"/>
</dbReference>
<proteinExistence type="predicted"/>
<keyword evidence="3" id="KW-1185">Reference proteome</keyword>
<reference evidence="2 3" key="1">
    <citation type="submission" date="2024-09" db="EMBL/GenBank/DDBJ databases">
        <authorList>
            <person name="Sun Q."/>
            <person name="Mori K."/>
        </authorList>
    </citation>
    <scope>NUCLEOTIDE SEQUENCE [LARGE SCALE GENOMIC DNA]</scope>
    <source>
        <strain evidence="2 3">CCM 7415</strain>
    </source>
</reference>
<sequence length="163" mass="18452">MYLIAKLLFVVAALVCGAWFLLAAIFAIFTPLSAPVLILLIGAPVLGFIALLPLRGLIRRNRNRLQRMINAYIDDQGLSRDQLGPVVSSDEKPTAMAFYDQDQVILVSAQQGEHYVERFDIDELGWREIRDKQGEYLVAPAKPRFFPGSRIRLSLYWPMSTKN</sequence>
<gene>
    <name evidence="2" type="ORF">ACFFHW_16895</name>
</gene>
<protein>
    <submittedName>
        <fullName evidence="2">Uncharacterized protein</fullName>
    </submittedName>
</protein>
<keyword evidence="1" id="KW-1133">Transmembrane helix</keyword>
<feature type="transmembrane region" description="Helical" evidence="1">
    <location>
        <begin position="36"/>
        <end position="58"/>
    </location>
</feature>
<keyword evidence="1" id="KW-0812">Transmembrane</keyword>
<dbReference type="RefSeq" id="WP_019953253.1">
    <property type="nucleotide sequence ID" value="NZ_JBHLVX010000064.1"/>
</dbReference>
<evidence type="ECO:0000256" key="1">
    <source>
        <dbReference type="SAM" id="Phobius"/>
    </source>
</evidence>
<name>A0ABV6G7K2_9GAMM</name>
<keyword evidence="1" id="KW-0472">Membrane</keyword>
<accession>A0ABV6G7K2</accession>
<evidence type="ECO:0000313" key="2">
    <source>
        <dbReference type="EMBL" id="MFC0269644.1"/>
    </source>
</evidence>
<comment type="caution">
    <text evidence="2">The sequence shown here is derived from an EMBL/GenBank/DDBJ whole genome shotgun (WGS) entry which is preliminary data.</text>
</comment>
<dbReference type="Proteomes" id="UP001589814">
    <property type="component" value="Unassembled WGS sequence"/>
</dbReference>